<dbReference type="Gene3D" id="3.40.50.720">
    <property type="entry name" value="NAD(P)-binding Rossmann-like Domain"/>
    <property type="match status" value="1"/>
</dbReference>
<dbReference type="AlphaFoldDB" id="A0A2V1DKS8"/>
<dbReference type="PRINTS" id="PR00081">
    <property type="entry name" value="GDHRDH"/>
</dbReference>
<organism evidence="4 5">
    <name type="scientific">Periconia macrospinosa</name>
    <dbReference type="NCBI Taxonomy" id="97972"/>
    <lineage>
        <taxon>Eukaryota</taxon>
        <taxon>Fungi</taxon>
        <taxon>Dikarya</taxon>
        <taxon>Ascomycota</taxon>
        <taxon>Pezizomycotina</taxon>
        <taxon>Dothideomycetes</taxon>
        <taxon>Pleosporomycetidae</taxon>
        <taxon>Pleosporales</taxon>
        <taxon>Massarineae</taxon>
        <taxon>Periconiaceae</taxon>
        <taxon>Periconia</taxon>
    </lineage>
</organism>
<gene>
    <name evidence="4" type="ORF">DM02DRAFT_475016</name>
</gene>
<dbReference type="InterPro" id="IPR036291">
    <property type="entry name" value="NAD(P)-bd_dom_sf"/>
</dbReference>
<protein>
    <submittedName>
        <fullName evidence="4">NAD(P)-binding protein</fullName>
    </submittedName>
</protein>
<sequence length="268" mass="29431">KAIWQQYFPPKPTFTEKNVPSSCGKVFIVTGANQGIGLELVKMLYPTGATIYLAGRSRERVEQAIQEVIETQKPATPATLKFLYLDLSNLTTIKASAAAFAAQESRLDKLWNNAGIGGNPEGTTTAQNIEGHVGINCVAPLLFTQELLPQLQEAAKTAEPGSVRIIWSSSLMIETMSPPGGLQYEHLEKSKTTNSNRDYSMSKVGNWYLAVEAAQRWAKYGIVSVVQNPGNLKTNIYSHQPKLLMALLNLLLYEPKMGAYTLLYSGFT</sequence>
<dbReference type="Proteomes" id="UP000244855">
    <property type="component" value="Unassembled WGS sequence"/>
</dbReference>
<comment type="similarity">
    <text evidence="1">Belongs to the short-chain dehydrogenases/reductases (SDR) family.</text>
</comment>
<dbReference type="GO" id="GO:0016491">
    <property type="term" value="F:oxidoreductase activity"/>
    <property type="evidence" value="ECO:0007669"/>
    <property type="project" value="UniProtKB-KW"/>
</dbReference>
<feature type="non-terminal residue" evidence="4">
    <location>
        <position position="268"/>
    </location>
</feature>
<dbReference type="OrthoDB" id="191139at2759"/>
<proteinExistence type="inferred from homology"/>
<keyword evidence="5" id="KW-1185">Reference proteome</keyword>
<evidence type="ECO:0000256" key="2">
    <source>
        <dbReference type="ARBA" id="ARBA00022857"/>
    </source>
</evidence>
<dbReference type="PANTHER" id="PTHR24320">
    <property type="entry name" value="RETINOL DEHYDROGENASE"/>
    <property type="match status" value="1"/>
</dbReference>
<reference evidence="4 5" key="1">
    <citation type="journal article" date="2018" name="Sci. Rep.">
        <title>Comparative genomics provides insights into the lifestyle and reveals functional heterogeneity of dark septate endophytic fungi.</title>
        <authorList>
            <person name="Knapp D.G."/>
            <person name="Nemeth J.B."/>
            <person name="Barry K."/>
            <person name="Hainaut M."/>
            <person name="Henrissat B."/>
            <person name="Johnson J."/>
            <person name="Kuo A."/>
            <person name="Lim J.H.P."/>
            <person name="Lipzen A."/>
            <person name="Nolan M."/>
            <person name="Ohm R.A."/>
            <person name="Tamas L."/>
            <person name="Grigoriev I.V."/>
            <person name="Spatafora J.W."/>
            <person name="Nagy L.G."/>
            <person name="Kovacs G.M."/>
        </authorList>
    </citation>
    <scope>NUCLEOTIDE SEQUENCE [LARGE SCALE GENOMIC DNA]</scope>
    <source>
        <strain evidence="4 5">DSE2036</strain>
    </source>
</reference>
<dbReference type="PANTHER" id="PTHR24320:SF236">
    <property type="entry name" value="SHORT-CHAIN DEHYDROGENASE-RELATED"/>
    <property type="match status" value="1"/>
</dbReference>
<dbReference type="InterPro" id="IPR002347">
    <property type="entry name" value="SDR_fam"/>
</dbReference>
<accession>A0A2V1DKS8</accession>
<evidence type="ECO:0000256" key="1">
    <source>
        <dbReference type="ARBA" id="ARBA00006484"/>
    </source>
</evidence>
<evidence type="ECO:0000313" key="5">
    <source>
        <dbReference type="Proteomes" id="UP000244855"/>
    </source>
</evidence>
<dbReference type="EMBL" id="KZ805406">
    <property type="protein sequence ID" value="PVH98796.1"/>
    <property type="molecule type" value="Genomic_DNA"/>
</dbReference>
<dbReference type="STRING" id="97972.A0A2V1DKS8"/>
<feature type="non-terminal residue" evidence="4">
    <location>
        <position position="1"/>
    </location>
</feature>
<evidence type="ECO:0000313" key="4">
    <source>
        <dbReference type="EMBL" id="PVH98796.1"/>
    </source>
</evidence>
<dbReference type="Pfam" id="PF00106">
    <property type="entry name" value="adh_short"/>
    <property type="match status" value="1"/>
</dbReference>
<keyword evidence="3" id="KW-0560">Oxidoreductase</keyword>
<keyword evidence="2" id="KW-0521">NADP</keyword>
<evidence type="ECO:0000256" key="3">
    <source>
        <dbReference type="ARBA" id="ARBA00023002"/>
    </source>
</evidence>
<dbReference type="SUPFAM" id="SSF51735">
    <property type="entry name" value="NAD(P)-binding Rossmann-fold domains"/>
    <property type="match status" value="1"/>
</dbReference>
<name>A0A2V1DKS8_9PLEO</name>